<dbReference type="Proteomes" id="UP000607653">
    <property type="component" value="Unassembled WGS sequence"/>
</dbReference>
<organism evidence="2 3">
    <name type="scientific">Nelumbo nucifera</name>
    <name type="common">Sacred lotus</name>
    <dbReference type="NCBI Taxonomy" id="4432"/>
    <lineage>
        <taxon>Eukaryota</taxon>
        <taxon>Viridiplantae</taxon>
        <taxon>Streptophyta</taxon>
        <taxon>Embryophyta</taxon>
        <taxon>Tracheophyta</taxon>
        <taxon>Spermatophyta</taxon>
        <taxon>Magnoliopsida</taxon>
        <taxon>Proteales</taxon>
        <taxon>Nelumbonaceae</taxon>
        <taxon>Nelumbo</taxon>
    </lineage>
</organism>
<feature type="compositionally biased region" description="Low complexity" evidence="1">
    <location>
        <begin position="65"/>
        <end position="75"/>
    </location>
</feature>
<feature type="region of interest" description="Disordered" evidence="1">
    <location>
        <begin position="41"/>
        <end position="135"/>
    </location>
</feature>
<feature type="compositionally biased region" description="Acidic residues" evidence="1">
    <location>
        <begin position="52"/>
        <end position="62"/>
    </location>
</feature>
<evidence type="ECO:0000256" key="1">
    <source>
        <dbReference type="SAM" id="MobiDB-lite"/>
    </source>
</evidence>
<dbReference type="AlphaFoldDB" id="A0A822XKE5"/>
<evidence type="ECO:0000313" key="3">
    <source>
        <dbReference type="Proteomes" id="UP000607653"/>
    </source>
</evidence>
<gene>
    <name evidence="2" type="ORF">HUJ06_023507</name>
</gene>
<comment type="caution">
    <text evidence="2">The sequence shown here is derived from an EMBL/GenBank/DDBJ whole genome shotgun (WGS) entry which is preliminary data.</text>
</comment>
<reference evidence="2 3" key="1">
    <citation type="journal article" date="2020" name="Mol. Biol. Evol.">
        <title>Distinct Expression and Methylation Patterns for Genes with Different Fates following a Single Whole-Genome Duplication in Flowering Plants.</title>
        <authorList>
            <person name="Shi T."/>
            <person name="Rahmani R.S."/>
            <person name="Gugger P.F."/>
            <person name="Wang M."/>
            <person name="Li H."/>
            <person name="Zhang Y."/>
            <person name="Li Z."/>
            <person name="Wang Q."/>
            <person name="Van de Peer Y."/>
            <person name="Marchal K."/>
            <person name="Chen J."/>
        </authorList>
    </citation>
    <scope>NUCLEOTIDE SEQUENCE [LARGE SCALE GENOMIC DNA]</scope>
    <source>
        <tissue evidence="2">Leaf</tissue>
    </source>
</reference>
<sequence>MITTESAEIYIKRTAANVPTSADPATATLFNEPIAEFELLSAGDPDGLSDGVLEEGEGDDGGGETTELGDGAEAGVLDTGEGAKAGVDTGEGDGEEGEGEGVEAGGDTGAGVGDGGLTVGVGDGGTETGAGEDAGGEAFGAAAGACARELANEPRIMTTTKALKCIFIFLYREKGEDEQQRREGKACSGPALV</sequence>
<evidence type="ECO:0000313" key="2">
    <source>
        <dbReference type="EMBL" id="DAD22044.1"/>
    </source>
</evidence>
<proteinExistence type="predicted"/>
<dbReference type="EMBL" id="DUZY01000001">
    <property type="protein sequence ID" value="DAD22044.1"/>
    <property type="molecule type" value="Genomic_DNA"/>
</dbReference>
<feature type="compositionally biased region" description="Gly residues" evidence="1">
    <location>
        <begin position="102"/>
        <end position="128"/>
    </location>
</feature>
<name>A0A822XKE5_NELNU</name>
<accession>A0A822XKE5</accession>
<protein>
    <submittedName>
        <fullName evidence="2">Uncharacterized protein</fullName>
    </submittedName>
</protein>
<keyword evidence="3" id="KW-1185">Reference proteome</keyword>
<feature type="compositionally biased region" description="Acidic residues" evidence="1">
    <location>
        <begin position="90"/>
        <end position="101"/>
    </location>
</feature>